<dbReference type="InterPro" id="IPR036875">
    <property type="entry name" value="Znf_CCHC_sf"/>
</dbReference>
<dbReference type="PANTHER" id="PTHR34222:SF99">
    <property type="entry name" value="PROTEIN, PUTATIVE-RELATED"/>
    <property type="match status" value="1"/>
</dbReference>
<organism evidence="1 2">
    <name type="scientific">Juglans regia</name>
    <name type="common">English walnut</name>
    <dbReference type="NCBI Taxonomy" id="51240"/>
    <lineage>
        <taxon>Eukaryota</taxon>
        <taxon>Viridiplantae</taxon>
        <taxon>Streptophyta</taxon>
        <taxon>Embryophyta</taxon>
        <taxon>Tracheophyta</taxon>
        <taxon>Spermatophyta</taxon>
        <taxon>Magnoliopsida</taxon>
        <taxon>eudicotyledons</taxon>
        <taxon>Gunneridae</taxon>
        <taxon>Pentapetalae</taxon>
        <taxon>rosids</taxon>
        <taxon>fabids</taxon>
        <taxon>Fagales</taxon>
        <taxon>Juglandaceae</taxon>
        <taxon>Juglans</taxon>
    </lineage>
</organism>
<dbReference type="GO" id="GO:0008270">
    <property type="term" value="F:zinc ion binding"/>
    <property type="evidence" value="ECO:0007669"/>
    <property type="project" value="InterPro"/>
</dbReference>
<dbReference type="PANTHER" id="PTHR34222">
    <property type="entry name" value="GAG_PRE-INTEGRS DOMAIN-CONTAINING PROTEIN"/>
    <property type="match status" value="1"/>
</dbReference>
<dbReference type="KEGG" id="jre:108993246"/>
<dbReference type="GO" id="GO:0003676">
    <property type="term" value="F:nucleic acid binding"/>
    <property type="evidence" value="ECO:0007669"/>
    <property type="project" value="InterPro"/>
</dbReference>
<evidence type="ECO:0000313" key="1">
    <source>
        <dbReference type="Proteomes" id="UP000235220"/>
    </source>
</evidence>
<reference evidence="2" key="1">
    <citation type="submission" date="2025-08" db="UniProtKB">
        <authorList>
            <consortium name="RefSeq"/>
        </authorList>
    </citation>
    <scope>IDENTIFICATION</scope>
    <source>
        <tissue evidence="2">Leaves</tissue>
    </source>
</reference>
<proteinExistence type="predicted"/>
<dbReference type="Gramene" id="Jr15_11160_p1">
    <property type="protein sequence ID" value="cds.Jr15_11160_p1"/>
    <property type="gene ID" value="Jr15_11160"/>
</dbReference>
<gene>
    <name evidence="2" type="primary">LOC108993246</name>
</gene>
<dbReference type="GeneID" id="108993246"/>
<protein>
    <submittedName>
        <fullName evidence="2">Uncharacterized protein LOC108993246</fullName>
    </submittedName>
</protein>
<name>A0A2I4EW68_JUGRE</name>
<keyword evidence="1" id="KW-1185">Reference proteome</keyword>
<dbReference type="OrthoDB" id="1746290at2759"/>
<evidence type="ECO:0000313" key="2">
    <source>
        <dbReference type="RefSeq" id="XP_018823641.1"/>
    </source>
</evidence>
<dbReference type="AlphaFoldDB" id="A0A2I4EW68"/>
<dbReference type="Proteomes" id="UP000235220">
    <property type="component" value="Chromosome 15"/>
</dbReference>
<dbReference type="SUPFAM" id="SSF57756">
    <property type="entry name" value="Retrovirus zinc finger-like domains"/>
    <property type="match status" value="1"/>
</dbReference>
<sequence length="128" mass="13907">MALLSRQDPSRSTRQAPSRGKDRPLCSHCGFLGHIVERCYKLHGYPPGFKSENKAYAANVSATSGFVHATSDFLFNLHVSPPVAAPAMSFTPKQYQQLISLLNSTFVKPTSFPAQSANLAFSHSLLGP</sequence>
<accession>A0A2I4EW68</accession>
<dbReference type="RefSeq" id="XP_018823641.1">
    <property type="nucleotide sequence ID" value="XM_018968096.2"/>
</dbReference>